<dbReference type="AlphaFoldDB" id="A0A6N6JJW2"/>
<evidence type="ECO:0000313" key="11">
    <source>
        <dbReference type="EMBL" id="GFE65472.1"/>
    </source>
</evidence>
<feature type="domain" description="Tripartite ATP-independent periplasmic transporters DctQ component" evidence="10">
    <location>
        <begin position="28"/>
        <end position="160"/>
    </location>
</feature>
<dbReference type="Pfam" id="PF04290">
    <property type="entry name" value="DctQ"/>
    <property type="match status" value="1"/>
</dbReference>
<dbReference type="InterPro" id="IPR055348">
    <property type="entry name" value="DctQ"/>
</dbReference>
<dbReference type="GO" id="GO:0005886">
    <property type="term" value="C:plasma membrane"/>
    <property type="evidence" value="ECO:0007669"/>
    <property type="project" value="UniProtKB-SubCell"/>
</dbReference>
<feature type="transmembrane region" description="Helical" evidence="9">
    <location>
        <begin position="54"/>
        <end position="70"/>
    </location>
</feature>
<evidence type="ECO:0000256" key="7">
    <source>
        <dbReference type="ARBA" id="ARBA00023136"/>
    </source>
</evidence>
<dbReference type="Proteomes" id="UP000436822">
    <property type="component" value="Unassembled WGS sequence"/>
</dbReference>
<comment type="caution">
    <text evidence="11">The sequence shown here is derived from an EMBL/GenBank/DDBJ whole genome shotgun (WGS) entry which is preliminary data.</text>
</comment>
<feature type="transmembrane region" description="Helical" evidence="9">
    <location>
        <begin position="140"/>
        <end position="158"/>
    </location>
</feature>
<keyword evidence="2 9" id="KW-0813">Transport</keyword>
<evidence type="ECO:0000256" key="4">
    <source>
        <dbReference type="ARBA" id="ARBA00022519"/>
    </source>
</evidence>
<dbReference type="InterPro" id="IPR007387">
    <property type="entry name" value="TRAP_DctQ"/>
</dbReference>
<evidence type="ECO:0000259" key="10">
    <source>
        <dbReference type="Pfam" id="PF04290"/>
    </source>
</evidence>
<keyword evidence="5 9" id="KW-0812">Transmembrane</keyword>
<comment type="subunit">
    <text evidence="9">The complex comprises the extracytoplasmic solute receptor protein and the two transmembrane proteins.</text>
</comment>
<keyword evidence="12" id="KW-1185">Reference proteome</keyword>
<evidence type="ECO:0000256" key="1">
    <source>
        <dbReference type="ARBA" id="ARBA00004429"/>
    </source>
</evidence>
<comment type="subcellular location">
    <subcellularLocation>
        <location evidence="1 9">Cell inner membrane</location>
        <topology evidence="1 9">Multi-pass membrane protein</topology>
    </subcellularLocation>
</comment>
<evidence type="ECO:0000256" key="3">
    <source>
        <dbReference type="ARBA" id="ARBA00022475"/>
    </source>
</evidence>
<dbReference type="PANTHER" id="PTHR35011">
    <property type="entry name" value="2,3-DIKETO-L-GULONATE TRAP TRANSPORTER SMALL PERMEASE PROTEIN YIAM"/>
    <property type="match status" value="1"/>
</dbReference>
<dbReference type="GO" id="GO:0022857">
    <property type="term" value="F:transmembrane transporter activity"/>
    <property type="evidence" value="ECO:0007669"/>
    <property type="project" value="UniProtKB-UniRule"/>
</dbReference>
<evidence type="ECO:0000256" key="2">
    <source>
        <dbReference type="ARBA" id="ARBA00022448"/>
    </source>
</evidence>
<evidence type="ECO:0000256" key="9">
    <source>
        <dbReference type="RuleBase" id="RU369079"/>
    </source>
</evidence>
<keyword evidence="6 9" id="KW-1133">Transmembrane helix</keyword>
<protein>
    <recommendedName>
        <fullName evidence="9">TRAP transporter small permease protein</fullName>
    </recommendedName>
</protein>
<organism evidence="11 12">
    <name type="scientific">Litoreibacter roseus</name>
    <dbReference type="NCBI Taxonomy" id="2601869"/>
    <lineage>
        <taxon>Bacteria</taxon>
        <taxon>Pseudomonadati</taxon>
        <taxon>Pseudomonadota</taxon>
        <taxon>Alphaproteobacteria</taxon>
        <taxon>Rhodobacterales</taxon>
        <taxon>Roseobacteraceae</taxon>
        <taxon>Litoreibacter</taxon>
    </lineage>
</organism>
<reference evidence="11 12" key="1">
    <citation type="submission" date="2019-12" db="EMBL/GenBank/DDBJ databases">
        <title>Litoreibacter badius sp. nov., a novel bacteriochlorophyll a-containing bacterium in the genus Litoreibacter.</title>
        <authorList>
            <person name="Kanamuro M."/>
            <person name="Takabe Y."/>
            <person name="Mori K."/>
            <person name="Takaichi S."/>
            <person name="Hanada S."/>
        </authorList>
    </citation>
    <scope>NUCLEOTIDE SEQUENCE [LARGE SCALE GENOMIC DNA]</scope>
    <source>
        <strain evidence="11 12">K6</strain>
    </source>
</reference>
<feature type="transmembrane region" description="Helical" evidence="9">
    <location>
        <begin position="91"/>
        <end position="112"/>
    </location>
</feature>
<feature type="transmembrane region" description="Helical" evidence="9">
    <location>
        <begin position="20"/>
        <end position="42"/>
    </location>
</feature>
<evidence type="ECO:0000313" key="12">
    <source>
        <dbReference type="Proteomes" id="UP000436822"/>
    </source>
</evidence>
<evidence type="ECO:0000256" key="6">
    <source>
        <dbReference type="ARBA" id="ARBA00022989"/>
    </source>
</evidence>
<dbReference type="RefSeq" id="WP_159807440.1">
    <property type="nucleotide sequence ID" value="NZ_BLJE01000002.1"/>
</dbReference>
<keyword evidence="3" id="KW-1003">Cell membrane</keyword>
<evidence type="ECO:0000256" key="8">
    <source>
        <dbReference type="ARBA" id="ARBA00038436"/>
    </source>
</evidence>
<comment type="similarity">
    <text evidence="8 9">Belongs to the TRAP transporter small permease family.</text>
</comment>
<dbReference type="EMBL" id="BLJE01000002">
    <property type="protein sequence ID" value="GFE65472.1"/>
    <property type="molecule type" value="Genomic_DNA"/>
</dbReference>
<dbReference type="OrthoDB" id="4250245at2"/>
<accession>A0A6N6JJW2</accession>
<proteinExistence type="inferred from homology"/>
<keyword evidence="4 9" id="KW-0997">Cell inner membrane</keyword>
<gene>
    <name evidence="11" type="ORF">KIN_25460</name>
</gene>
<sequence length="200" mass="23419">MVEHERTGWVDAFTWRFSRLAMILPAVIVAIMFYEVLMRYVFERPTLWVNEASLWMGGMVYLFSGLYAMQQRSHIRIFILYDVVPLPLRRLFDIVSMFCVIIFCFAVIWGGFGEAWAKMMRWERFGTAWDPPIPATMKPLILFTLFVVTVQAVSNLIMDWNRPPEHLDITDEVDINIEEIKRAQAEAAAEAENPLKRIKH</sequence>
<comment type="function">
    <text evidence="9">Part of the tripartite ATP-independent periplasmic (TRAP) transport system.</text>
</comment>
<keyword evidence="7 9" id="KW-0472">Membrane</keyword>
<name>A0A6N6JJW2_9RHOB</name>
<evidence type="ECO:0000256" key="5">
    <source>
        <dbReference type="ARBA" id="ARBA00022692"/>
    </source>
</evidence>